<name>A0ABQ7GTA9_DUNSA</name>
<dbReference type="Gene3D" id="3.30.200.160">
    <property type="entry name" value="TFIIIC, subcomplex tauA, subunit Sfc1, barrel domain"/>
    <property type="match status" value="1"/>
</dbReference>
<dbReference type="Proteomes" id="UP000815325">
    <property type="component" value="Unassembled WGS sequence"/>
</dbReference>
<proteinExistence type="predicted"/>
<feature type="domain" description="Transcription factor IIIC subunit Tfc1/Sfc1 triple barrel" evidence="1">
    <location>
        <begin position="30"/>
        <end position="55"/>
    </location>
</feature>
<dbReference type="EMBL" id="MU069601">
    <property type="protein sequence ID" value="KAF5837849.1"/>
    <property type="molecule type" value="Genomic_DNA"/>
</dbReference>
<evidence type="ECO:0000259" key="1">
    <source>
        <dbReference type="Pfam" id="PF17682"/>
    </source>
</evidence>
<sequence>MAAAVGHEEGQATMEHDGIKTSIGHSTFTAVEFPGYVRNAQKALSMLGGAPAVAALGENGFLRYAQ</sequence>
<organism evidence="2 3">
    <name type="scientific">Dunaliella salina</name>
    <name type="common">Green alga</name>
    <name type="synonym">Protococcus salinus</name>
    <dbReference type="NCBI Taxonomy" id="3046"/>
    <lineage>
        <taxon>Eukaryota</taxon>
        <taxon>Viridiplantae</taxon>
        <taxon>Chlorophyta</taxon>
        <taxon>core chlorophytes</taxon>
        <taxon>Chlorophyceae</taxon>
        <taxon>CS clade</taxon>
        <taxon>Chlamydomonadales</taxon>
        <taxon>Dunaliellaceae</taxon>
        <taxon>Dunaliella</taxon>
    </lineage>
</organism>
<dbReference type="Pfam" id="PF17682">
    <property type="entry name" value="Tau95_N"/>
    <property type="match status" value="1"/>
</dbReference>
<gene>
    <name evidence="2" type="ORF">DUNSADRAFT_3812</name>
</gene>
<dbReference type="InterPro" id="IPR042536">
    <property type="entry name" value="TFIIIC_tauA_Sfc1"/>
</dbReference>
<protein>
    <recommendedName>
        <fullName evidence="1">Transcription factor IIIC subunit Tfc1/Sfc1 triple barrel domain-containing protein</fullName>
    </recommendedName>
</protein>
<reference evidence="2" key="1">
    <citation type="submission" date="2017-08" db="EMBL/GenBank/DDBJ databases">
        <authorList>
            <person name="Polle J.E."/>
            <person name="Barry K."/>
            <person name="Cushman J."/>
            <person name="Schmutz J."/>
            <person name="Tran D."/>
            <person name="Hathwaick L.T."/>
            <person name="Yim W.C."/>
            <person name="Jenkins J."/>
            <person name="Mckie-Krisberg Z.M."/>
            <person name="Prochnik S."/>
            <person name="Lindquist E."/>
            <person name="Dockter R.B."/>
            <person name="Adam C."/>
            <person name="Molina H."/>
            <person name="Bunkerborg J."/>
            <person name="Jin E."/>
            <person name="Buchheim M."/>
            <person name="Magnuson J."/>
        </authorList>
    </citation>
    <scope>NUCLEOTIDE SEQUENCE</scope>
    <source>
        <strain evidence="2">CCAP 19/18</strain>
    </source>
</reference>
<evidence type="ECO:0000313" key="3">
    <source>
        <dbReference type="Proteomes" id="UP000815325"/>
    </source>
</evidence>
<keyword evidence="3" id="KW-1185">Reference proteome</keyword>
<accession>A0ABQ7GTA9</accession>
<dbReference type="InterPro" id="IPR041499">
    <property type="entry name" value="Tfc1/Sfc1_N"/>
</dbReference>
<comment type="caution">
    <text evidence="2">The sequence shown here is derived from an EMBL/GenBank/DDBJ whole genome shotgun (WGS) entry which is preliminary data.</text>
</comment>
<evidence type="ECO:0000313" key="2">
    <source>
        <dbReference type="EMBL" id="KAF5837849.1"/>
    </source>
</evidence>